<dbReference type="Pfam" id="PF08683">
    <property type="entry name" value="CAMSAP_CKK"/>
    <property type="match status" value="1"/>
</dbReference>
<dbReference type="InterPro" id="IPR011033">
    <property type="entry name" value="PRC_barrel-like_sf"/>
</dbReference>
<proteinExistence type="predicted"/>
<feature type="compositionally biased region" description="Polar residues" evidence="1">
    <location>
        <begin position="256"/>
        <end position="281"/>
    </location>
</feature>
<feature type="signal peptide" evidence="2">
    <location>
        <begin position="1"/>
        <end position="19"/>
    </location>
</feature>
<dbReference type="SMART" id="SM01051">
    <property type="entry name" value="CAMSAP_CKK"/>
    <property type="match status" value="1"/>
</dbReference>
<gene>
    <name evidence="4" type="primary">AlNc14C65G4646</name>
    <name evidence="4" type="ORF">ALNC14_053410</name>
</gene>
<evidence type="ECO:0000256" key="1">
    <source>
        <dbReference type="SAM" id="MobiDB-lite"/>
    </source>
</evidence>
<dbReference type="InterPro" id="IPR038209">
    <property type="entry name" value="CKK_dom_sf"/>
</dbReference>
<feature type="compositionally biased region" description="Polar residues" evidence="1">
    <location>
        <begin position="527"/>
        <end position="537"/>
    </location>
</feature>
<dbReference type="Gene3D" id="3.10.20.360">
    <property type="entry name" value="CKK domain"/>
    <property type="match status" value="1"/>
</dbReference>
<dbReference type="InterPro" id="IPR032940">
    <property type="entry name" value="CAMSAP"/>
</dbReference>
<dbReference type="HOGENOM" id="CLU_303561_0_0_1"/>
<dbReference type="AlphaFoldDB" id="F0WDC6"/>
<evidence type="ECO:0000256" key="2">
    <source>
        <dbReference type="SAM" id="SignalP"/>
    </source>
</evidence>
<accession>F0WDC6</accession>
<dbReference type="SUPFAM" id="SSF50346">
    <property type="entry name" value="PRC-barrel domain"/>
    <property type="match status" value="1"/>
</dbReference>
<evidence type="ECO:0000259" key="3">
    <source>
        <dbReference type="PROSITE" id="PS51508"/>
    </source>
</evidence>
<protein>
    <submittedName>
        <fullName evidence="4">Uncharacterized protein AlNc14C65G4646</fullName>
    </submittedName>
</protein>
<reference evidence="4" key="1">
    <citation type="journal article" date="2011" name="PLoS Biol.">
        <title>Gene gain and loss during evolution of obligate parasitism in the white rust pathogen of Arabidopsis thaliana.</title>
        <authorList>
            <person name="Kemen E."/>
            <person name="Gardiner A."/>
            <person name="Schultz-Larsen T."/>
            <person name="Kemen A.C."/>
            <person name="Balmuth A.L."/>
            <person name="Robert-Seilaniantz A."/>
            <person name="Bailey K."/>
            <person name="Holub E."/>
            <person name="Studholme D.J."/>
            <person name="Maclean D."/>
            <person name="Jones J.D."/>
        </authorList>
    </citation>
    <scope>NUCLEOTIDE SEQUENCE</scope>
</reference>
<dbReference type="PROSITE" id="PS51508">
    <property type="entry name" value="CKK"/>
    <property type="match status" value="1"/>
</dbReference>
<reference evidence="4" key="2">
    <citation type="submission" date="2011-02" db="EMBL/GenBank/DDBJ databases">
        <authorList>
            <person name="MacLean D."/>
        </authorList>
    </citation>
    <scope>NUCLEOTIDE SEQUENCE</scope>
</reference>
<dbReference type="PANTHER" id="PTHR21595:SF0">
    <property type="entry name" value="PATRONIN"/>
    <property type="match status" value="1"/>
</dbReference>
<dbReference type="PANTHER" id="PTHR21595">
    <property type="entry name" value="PATRONIN"/>
    <property type="match status" value="1"/>
</dbReference>
<name>F0WDC6_9STRA</name>
<feature type="chain" id="PRO_5003263398" evidence="2">
    <location>
        <begin position="20"/>
        <end position="981"/>
    </location>
</feature>
<dbReference type="GO" id="GO:0008017">
    <property type="term" value="F:microtubule binding"/>
    <property type="evidence" value="ECO:0007669"/>
    <property type="project" value="InterPro"/>
</dbReference>
<feature type="region of interest" description="Disordered" evidence="1">
    <location>
        <begin position="247"/>
        <end position="281"/>
    </location>
</feature>
<feature type="region of interest" description="Disordered" evidence="1">
    <location>
        <begin position="504"/>
        <end position="537"/>
    </location>
</feature>
<dbReference type="InterPro" id="IPR014797">
    <property type="entry name" value="CKK_CAMSAP"/>
</dbReference>
<organism evidence="4">
    <name type="scientific">Albugo laibachii Nc14</name>
    <dbReference type="NCBI Taxonomy" id="890382"/>
    <lineage>
        <taxon>Eukaryota</taxon>
        <taxon>Sar</taxon>
        <taxon>Stramenopiles</taxon>
        <taxon>Oomycota</taxon>
        <taxon>Peronosporomycetes</taxon>
        <taxon>Albuginales</taxon>
        <taxon>Albuginaceae</taxon>
        <taxon>Albugo</taxon>
    </lineage>
</organism>
<dbReference type="EMBL" id="FR824110">
    <property type="protein sequence ID" value="CCA19198.1"/>
    <property type="molecule type" value="Genomic_DNA"/>
</dbReference>
<dbReference type="GO" id="GO:0005516">
    <property type="term" value="F:calmodulin binding"/>
    <property type="evidence" value="ECO:0007669"/>
    <property type="project" value="InterPro"/>
</dbReference>
<feature type="domain" description="CKK" evidence="3">
    <location>
        <begin position="842"/>
        <end position="979"/>
    </location>
</feature>
<evidence type="ECO:0000313" key="4">
    <source>
        <dbReference type="EMBL" id="CCA19198.1"/>
    </source>
</evidence>
<keyword evidence="2" id="KW-0732">Signal</keyword>
<sequence>MYVVCLYIVFSIICDSAFLKETPAKMLSFCTALNTCFCFAAQICSQLVIDQGCAMLRVQELVTKKSLSPTVIEAHKMGQAIANAKVQSNNDNIHLDPRHCLAKIRKTLLDNKDAFNVSSVLQIHFSDSNWDSRGSVSEVLKVELYNLQKRILSSNVSFKSCALVQLYTEEAHVPASLMVVLFFFLSSETNSSKFLLYLCPGRVKVLKNLETVYKRLEEESESLAQLNEMQFRMWSIKYRDFDNDTKQPVENGRCLPSSNNDEVEISSTGNQNKLAKSVSRTSGPYSDIGLEHWKNNNFSRNSRSLSPTPVQSFNEVQQMANYKTVEIDPIEVEDTVPEKADPALRNENFPSSDAENLDGLDIVKINDNRSEEACDNNDLTTNVEEPREMTEVVRSLEVAKFDENAELSFKEATPSKSIFCFLGHKSTSHLSQANEAPDIAEHEFLQSTCIGNDREVLADVESNRTTEQLLYGNNSNIRQLGDADQISSPELILVEGLHQNFESISTSESSRVDDNPIQDQPIVPEESQCSKSLTSNESAGSIRLARDHYRSKLGKKVWWELEYQSRKLENTYICYARRRKALSTGNNNNTKYEVKDSRRVERVVLESLSQSEQESEKRDTSDFFEYEENSTLRKSGRTVLASPKRLQVGNWASLRGSIENGSTNQSQQEEGHKAKNTNPVLLHHQINFSHGQSDLQPQATLLNTDSDFRQDKEPDAWASNPPFSSNIGTIFHGKAPDITLKEIQDNWRSPYRSSNSLNSDAVISGKTIENRVHELRAKRLAQLSKEKKGSHERAEKVKCKATDISLSTTKDDGTTLTSRHNHMDFLRQKSSAAVPSKASREVTVLPRRLKKASNRQLVQNAIEFTLLAGAALEKERKAVLTAIAASSTDNFIVLLKSAKELKFRALYEHHLDSNEVKISHGPSNAPQVLVSSEIGQFFRYNSGKKEFMPVDTRSFTIKTDACALLDHLIFRRKKTLPSSIY</sequence>